<protein>
    <submittedName>
        <fullName evidence="1 2">Uncharacterized protein</fullName>
    </submittedName>
</protein>
<organism evidence="1">
    <name type="scientific">Glycine max</name>
    <name type="common">Soybean</name>
    <name type="synonym">Glycine hispida</name>
    <dbReference type="NCBI Taxonomy" id="3847"/>
    <lineage>
        <taxon>Eukaryota</taxon>
        <taxon>Viridiplantae</taxon>
        <taxon>Streptophyta</taxon>
        <taxon>Embryophyta</taxon>
        <taxon>Tracheophyta</taxon>
        <taxon>Spermatophyta</taxon>
        <taxon>Magnoliopsida</taxon>
        <taxon>eudicotyledons</taxon>
        <taxon>Gunneridae</taxon>
        <taxon>Pentapetalae</taxon>
        <taxon>rosids</taxon>
        <taxon>fabids</taxon>
        <taxon>Fabales</taxon>
        <taxon>Fabaceae</taxon>
        <taxon>Papilionoideae</taxon>
        <taxon>50 kb inversion clade</taxon>
        <taxon>NPAAA clade</taxon>
        <taxon>indigoferoid/millettioid clade</taxon>
        <taxon>Phaseoleae</taxon>
        <taxon>Glycine</taxon>
        <taxon>Glycine subgen. Soja</taxon>
    </lineage>
</organism>
<name>A0A0R0ECG7_SOYBN</name>
<dbReference type="InParanoid" id="A0A0R0ECG7"/>
<dbReference type="EMBL" id="CM000853">
    <property type="protein sequence ID" value="KRG91785.1"/>
    <property type="molecule type" value="Genomic_DNA"/>
</dbReference>
<dbReference type="EnsemblPlants" id="KRG91785">
    <property type="protein sequence ID" value="KRG91785"/>
    <property type="gene ID" value="GLYMA_20G174100"/>
</dbReference>
<sequence length="70" mass="8075">MFGDSLTKKTRPRAIAIFVVGFWILDVANNMLQGPCRALLQNAQRQRLLLLLHGRGKRPRLRSRLLQRPP</sequence>
<reference evidence="1 2" key="1">
    <citation type="journal article" date="2010" name="Nature">
        <title>Genome sequence of the palaeopolyploid soybean.</title>
        <authorList>
            <person name="Schmutz J."/>
            <person name="Cannon S.B."/>
            <person name="Schlueter J."/>
            <person name="Ma J."/>
            <person name="Mitros T."/>
            <person name="Nelson W."/>
            <person name="Hyten D.L."/>
            <person name="Song Q."/>
            <person name="Thelen J.J."/>
            <person name="Cheng J."/>
            <person name="Xu D."/>
            <person name="Hellsten U."/>
            <person name="May G.D."/>
            <person name="Yu Y."/>
            <person name="Sakurai T."/>
            <person name="Umezawa T."/>
            <person name="Bhattacharyya M.K."/>
            <person name="Sandhu D."/>
            <person name="Valliyodan B."/>
            <person name="Lindquist E."/>
            <person name="Peto M."/>
            <person name="Grant D."/>
            <person name="Shu S."/>
            <person name="Goodstein D."/>
            <person name="Barry K."/>
            <person name="Futrell-Griggs M."/>
            <person name="Abernathy B."/>
            <person name="Du J."/>
            <person name="Tian Z."/>
            <person name="Zhu L."/>
            <person name="Gill N."/>
            <person name="Joshi T."/>
            <person name="Libault M."/>
            <person name="Sethuraman A."/>
            <person name="Zhang X.-C."/>
            <person name="Shinozaki K."/>
            <person name="Nguyen H.T."/>
            <person name="Wing R.A."/>
            <person name="Cregan P."/>
            <person name="Specht J."/>
            <person name="Grimwood J."/>
            <person name="Rokhsar D."/>
            <person name="Stacey G."/>
            <person name="Shoemaker R.C."/>
            <person name="Jackson S.A."/>
        </authorList>
    </citation>
    <scope>NUCLEOTIDE SEQUENCE [LARGE SCALE GENOMIC DNA]</scope>
    <source>
        <strain evidence="2">cv. Williams 82</strain>
        <tissue evidence="1">Callus</tissue>
    </source>
</reference>
<evidence type="ECO:0000313" key="1">
    <source>
        <dbReference type="EMBL" id="KRG91785.1"/>
    </source>
</evidence>
<gene>
    <name evidence="1" type="ORF">GLYMA_20G174100</name>
</gene>
<dbReference type="AlphaFoldDB" id="A0A0R0ECG7"/>
<dbReference type="Gramene" id="KRG91785">
    <property type="protein sequence ID" value="KRG91785"/>
    <property type="gene ID" value="GLYMA_20G174100"/>
</dbReference>
<reference evidence="1" key="3">
    <citation type="submission" date="2018-07" db="EMBL/GenBank/DDBJ databases">
        <title>WGS assembly of Glycine max.</title>
        <authorList>
            <person name="Schmutz J."/>
            <person name="Cannon S."/>
            <person name="Schlueter J."/>
            <person name="Ma J."/>
            <person name="Mitros T."/>
            <person name="Nelson W."/>
            <person name="Hyten D."/>
            <person name="Song Q."/>
            <person name="Thelen J."/>
            <person name="Cheng J."/>
            <person name="Xu D."/>
            <person name="Hellsten U."/>
            <person name="May G."/>
            <person name="Yu Y."/>
            <person name="Sakurai T."/>
            <person name="Umezawa T."/>
            <person name="Bhattacharyya M."/>
            <person name="Sandhu D."/>
            <person name="Valliyodan B."/>
            <person name="Lindquist E."/>
            <person name="Peto M."/>
            <person name="Grant D."/>
            <person name="Shu S."/>
            <person name="Goodstein D."/>
            <person name="Barry K."/>
            <person name="Futrell-Griggs M."/>
            <person name="Abernathy B."/>
            <person name="Du J."/>
            <person name="Tian Z."/>
            <person name="Zhu L."/>
            <person name="Gill N."/>
            <person name="Joshi T."/>
            <person name="Libault M."/>
            <person name="Sethuraman A."/>
            <person name="Zhang X."/>
            <person name="Shinozaki K."/>
            <person name="Nguyen H."/>
            <person name="Wing R."/>
            <person name="Cregan P."/>
            <person name="Specht J."/>
            <person name="Grimwood J."/>
            <person name="Rokhsar D."/>
            <person name="Stacey G."/>
            <person name="Shoemaker R."/>
            <person name="Jackson S."/>
        </authorList>
    </citation>
    <scope>NUCLEOTIDE SEQUENCE</scope>
    <source>
        <tissue evidence="1">Callus</tissue>
    </source>
</reference>
<proteinExistence type="predicted"/>
<dbReference type="STRING" id="3847.A0A0R0ECG7"/>
<reference evidence="2" key="2">
    <citation type="submission" date="2018-02" db="UniProtKB">
        <authorList>
            <consortium name="EnsemblPlants"/>
        </authorList>
    </citation>
    <scope>IDENTIFICATION</scope>
    <source>
        <strain evidence="2">Williams 82</strain>
    </source>
</reference>
<dbReference type="OrthoDB" id="28755at2759"/>
<accession>A0A0R0ECG7</accession>
<keyword evidence="3" id="KW-1185">Reference proteome</keyword>
<evidence type="ECO:0000313" key="3">
    <source>
        <dbReference type="Proteomes" id="UP000008827"/>
    </source>
</evidence>
<evidence type="ECO:0000313" key="2">
    <source>
        <dbReference type="EnsemblPlants" id="KRG91785"/>
    </source>
</evidence>
<dbReference type="Proteomes" id="UP000008827">
    <property type="component" value="Chromosome 20"/>
</dbReference>